<feature type="compositionally biased region" description="Polar residues" evidence="1">
    <location>
        <begin position="366"/>
        <end position="377"/>
    </location>
</feature>
<feature type="compositionally biased region" description="Polar residues" evidence="1">
    <location>
        <begin position="671"/>
        <end position="681"/>
    </location>
</feature>
<feature type="region of interest" description="Disordered" evidence="1">
    <location>
        <begin position="603"/>
        <end position="777"/>
    </location>
</feature>
<protein>
    <submittedName>
        <fullName evidence="2">Uncharacterized protein</fullName>
    </submittedName>
</protein>
<evidence type="ECO:0000313" key="3">
    <source>
        <dbReference type="Proteomes" id="UP000217790"/>
    </source>
</evidence>
<dbReference type="Proteomes" id="UP000217790">
    <property type="component" value="Unassembled WGS sequence"/>
</dbReference>
<dbReference type="EMBL" id="KZ293678">
    <property type="protein sequence ID" value="PBK87468.1"/>
    <property type="molecule type" value="Genomic_DNA"/>
</dbReference>
<feature type="region of interest" description="Disordered" evidence="1">
    <location>
        <begin position="366"/>
        <end position="403"/>
    </location>
</feature>
<name>A0A2H3D9F0_ARMGA</name>
<dbReference type="InParanoid" id="A0A2H3D9F0"/>
<reference evidence="3" key="1">
    <citation type="journal article" date="2017" name="Nat. Ecol. Evol.">
        <title>Genome expansion and lineage-specific genetic innovations in the forest pathogenic fungi Armillaria.</title>
        <authorList>
            <person name="Sipos G."/>
            <person name="Prasanna A.N."/>
            <person name="Walter M.C."/>
            <person name="O'Connor E."/>
            <person name="Balint B."/>
            <person name="Krizsan K."/>
            <person name="Kiss B."/>
            <person name="Hess J."/>
            <person name="Varga T."/>
            <person name="Slot J."/>
            <person name="Riley R."/>
            <person name="Boka B."/>
            <person name="Rigling D."/>
            <person name="Barry K."/>
            <person name="Lee J."/>
            <person name="Mihaltcheva S."/>
            <person name="LaButti K."/>
            <person name="Lipzen A."/>
            <person name="Waldron R."/>
            <person name="Moloney N.M."/>
            <person name="Sperisen C."/>
            <person name="Kredics L."/>
            <person name="Vagvoelgyi C."/>
            <person name="Patrignani A."/>
            <person name="Fitzpatrick D."/>
            <person name="Nagy I."/>
            <person name="Doyle S."/>
            <person name="Anderson J.B."/>
            <person name="Grigoriev I.V."/>
            <person name="Gueldener U."/>
            <person name="Muensterkoetter M."/>
            <person name="Nagy L.G."/>
        </authorList>
    </citation>
    <scope>NUCLEOTIDE SEQUENCE [LARGE SCALE GENOMIC DNA]</scope>
    <source>
        <strain evidence="3">Ar21-2</strain>
    </source>
</reference>
<accession>A0A2H3D9F0</accession>
<gene>
    <name evidence="2" type="ORF">ARMGADRAFT_1034697</name>
</gene>
<feature type="compositionally biased region" description="Basic and acidic residues" evidence="1">
    <location>
        <begin position="730"/>
        <end position="745"/>
    </location>
</feature>
<keyword evidence="3" id="KW-1185">Reference proteome</keyword>
<dbReference type="AlphaFoldDB" id="A0A2H3D9F0"/>
<proteinExistence type="predicted"/>
<evidence type="ECO:0000313" key="2">
    <source>
        <dbReference type="EMBL" id="PBK87468.1"/>
    </source>
</evidence>
<evidence type="ECO:0000256" key="1">
    <source>
        <dbReference type="SAM" id="MobiDB-lite"/>
    </source>
</evidence>
<sequence>MTVSDNPRQLARLGLRLNPVSSAWVICHRCADIVYAEAIRLAQEVIRRPVLWIGQTWLRMFNQSVSSGTNTFVWWETHGIKYFREYNPLFESELKSRLTGSDWTVLVACHMGIAGYRALCDSRIMHAELKEWAIKPLLRNEPFPSVRAASRVNMGVSARDTTVKVHAIHRERFRFSSHLELLFASDQIIRAKAENMRDTEISVIKEIESLYSNAVSVIREGEEAHSLRRTEKSAHKIRRTRVNAACLIASDFANVFIKRNDWWILWTSWNPGAAIVWIFFARARAIFGPPKGLMILMSSLSSLERGSASVLTDIGSPPANEAVAVARHAESNIAPSIQARSSPLESRPEANQRRAILKHQTLTTVKMQTGTNPTSKLPTDRQDQADKPASSTVASNTDGEVDGLSWRSTHEIEDADEQQGLIRLRDIAVKMNKPLRMAARTAAGDELWSNLVFLNIRKTKARILHGCKIANRTKISDWDLIPTKGERVCDRCTNLYPCEYTTIGDTVKCRECRINGKGCSWAGHADLVIDNDTVIESNVKTARLSPEAESETQSNTFQRIAAQFVGRYTRTNAVLPNEEVLNTEIDEAQTADAKAGPRLVGEIATQSGRDKKFGATTKTKKRTNIETVPSPGLMTRSKSTKEQSLQVNQKGTSDGSAFANGRKRARKDSLTTRNGEPSSQGRGEKNKESMSFTPPHKRPRNWGPNFLTGITLRPEQLHGPADGTKSNPLKKSEVTIRPDQSHGPDEGATLKPWERPLLTQTSSKASDARVPRGLKPDTPTVSLWIQTYTWFDR</sequence>
<organism evidence="2 3">
    <name type="scientific">Armillaria gallica</name>
    <name type="common">Bulbous honey fungus</name>
    <name type="synonym">Armillaria bulbosa</name>
    <dbReference type="NCBI Taxonomy" id="47427"/>
    <lineage>
        <taxon>Eukaryota</taxon>
        <taxon>Fungi</taxon>
        <taxon>Dikarya</taxon>
        <taxon>Basidiomycota</taxon>
        <taxon>Agaricomycotina</taxon>
        <taxon>Agaricomycetes</taxon>
        <taxon>Agaricomycetidae</taxon>
        <taxon>Agaricales</taxon>
        <taxon>Marasmiineae</taxon>
        <taxon>Physalacriaceae</taxon>
        <taxon>Armillaria</taxon>
    </lineage>
</organism>
<feature type="compositionally biased region" description="Polar residues" evidence="1">
    <location>
        <begin position="642"/>
        <end position="655"/>
    </location>
</feature>
<feature type="compositionally biased region" description="Polar residues" evidence="1">
    <location>
        <begin position="389"/>
        <end position="398"/>
    </location>
</feature>